<dbReference type="InterPro" id="IPR018704">
    <property type="entry name" value="SecYEG/CpoB_TPR"/>
</dbReference>
<protein>
    <recommendedName>
        <fullName evidence="2">Ancillary SecYEG translocon subunit/Cell division coordinator CpoB TPR domain-containing protein</fullName>
    </recommendedName>
</protein>
<dbReference type="Proteomes" id="UP000282321">
    <property type="component" value="Unassembled WGS sequence"/>
</dbReference>
<reference evidence="3 4" key="1">
    <citation type="submission" date="2018-06" db="EMBL/GenBank/DDBJ databases">
        <title>Extensive metabolic versatility and redundancy in microbially diverse, dynamic hydrothermal sediments.</title>
        <authorList>
            <person name="Dombrowski N."/>
            <person name="Teske A."/>
            <person name="Baker B.J."/>
        </authorList>
    </citation>
    <scope>NUCLEOTIDE SEQUENCE [LARGE SCALE GENOMIC DNA]</scope>
    <source>
        <strain evidence="3">B35_G9</strain>
    </source>
</reference>
<feature type="domain" description="Ancillary SecYEG translocon subunit/Cell division coordinator CpoB TPR" evidence="2">
    <location>
        <begin position="32"/>
        <end position="160"/>
    </location>
</feature>
<dbReference type="InterPro" id="IPR011990">
    <property type="entry name" value="TPR-like_helical_dom_sf"/>
</dbReference>
<evidence type="ECO:0000256" key="1">
    <source>
        <dbReference type="SAM" id="Phobius"/>
    </source>
</evidence>
<dbReference type="SMART" id="SM00028">
    <property type="entry name" value="TPR"/>
    <property type="match status" value="3"/>
</dbReference>
<accession>A0A660S851</accession>
<organism evidence="3 4">
    <name type="scientific">candidate division TA06 bacterium</name>
    <dbReference type="NCBI Taxonomy" id="2250710"/>
    <lineage>
        <taxon>Bacteria</taxon>
        <taxon>Bacteria division TA06</taxon>
    </lineage>
</organism>
<proteinExistence type="predicted"/>
<gene>
    <name evidence="3" type="ORF">DRP44_06800</name>
</gene>
<dbReference type="AlphaFoldDB" id="A0A660S851"/>
<dbReference type="Pfam" id="PF09976">
    <property type="entry name" value="TPR_21"/>
    <property type="match status" value="1"/>
</dbReference>
<keyword evidence="1" id="KW-0472">Membrane</keyword>
<comment type="caution">
    <text evidence="3">The sequence shown here is derived from an EMBL/GenBank/DDBJ whole genome shotgun (WGS) entry which is preliminary data.</text>
</comment>
<feature type="transmembrane region" description="Helical" evidence="1">
    <location>
        <begin position="38"/>
        <end position="56"/>
    </location>
</feature>
<keyword evidence="1" id="KW-0812">Transmembrane</keyword>
<name>A0A660S851_UNCT6</name>
<dbReference type="SUPFAM" id="SSF48452">
    <property type="entry name" value="TPR-like"/>
    <property type="match status" value="1"/>
</dbReference>
<dbReference type="Gene3D" id="1.25.40.10">
    <property type="entry name" value="Tetratricopeptide repeat domain"/>
    <property type="match status" value="1"/>
</dbReference>
<keyword evidence="1" id="KW-1133">Transmembrane helix</keyword>
<evidence type="ECO:0000313" key="3">
    <source>
        <dbReference type="EMBL" id="RKX65212.1"/>
    </source>
</evidence>
<dbReference type="InterPro" id="IPR019734">
    <property type="entry name" value="TPR_rpt"/>
</dbReference>
<dbReference type="EMBL" id="QNBC01000103">
    <property type="protein sequence ID" value="RKX65212.1"/>
    <property type="molecule type" value="Genomic_DNA"/>
</dbReference>
<evidence type="ECO:0000259" key="2">
    <source>
        <dbReference type="Pfam" id="PF09976"/>
    </source>
</evidence>
<dbReference type="Pfam" id="PF13174">
    <property type="entry name" value="TPR_6"/>
    <property type="match status" value="1"/>
</dbReference>
<sequence length="232" mass="26646">MAKITKKVKMTKKEIKHDDIQDKIVDSLGLMKQYAKHIIIGALIIFVIVVMVNSYVKNNRKKEMNANAQLSTAISLLNRGRIADALGTIKDVENQYWGTNAASKSIYYKALAEFDQRNFDQAMKDAKDALKTNRKNSFIISYAYHLIGTIYEQKGDYKSAIENYLPDNYEKKLIKFTIPYAMYDAARCYEKKNELKNAIDLLKKIEAEYKGYSIAKDAMAHREFLEGLVTQI</sequence>
<evidence type="ECO:0000313" key="4">
    <source>
        <dbReference type="Proteomes" id="UP000282321"/>
    </source>
</evidence>